<dbReference type="AlphaFoldDB" id="A0A3Q1F850"/>
<dbReference type="GeneTree" id="ENSGT00940000180100"/>
<name>A0A3Q1F850_9TELE</name>
<protein>
    <recommendedName>
        <fullName evidence="3">Reverse transcriptase domain-containing protein</fullName>
    </recommendedName>
</protein>
<evidence type="ECO:0008006" key="3">
    <source>
        <dbReference type="Google" id="ProtNLM"/>
    </source>
</evidence>
<dbReference type="PANTHER" id="PTHR33332">
    <property type="entry name" value="REVERSE TRANSCRIPTASE DOMAIN-CONTAINING PROTEIN"/>
    <property type="match status" value="1"/>
</dbReference>
<keyword evidence="2" id="KW-1185">Reference proteome</keyword>
<sequence length="163" mass="18302">KMNASGSRSDNAHVLILLDLSAAFETVDHKILLNRLKKWVGLLVEVTSLRGESLHPFYSVSISVSVSHHCYANDCQVNITFTDYLHSLQYCLTAIKDWMAANVLQLNTDKAEFLTTSPEHISRNIIPNLRPLLTNEDICSMLAVVCLIHCLSKVQKCPNFSIF</sequence>
<evidence type="ECO:0000313" key="1">
    <source>
        <dbReference type="Ensembl" id="ENSAPOP00000012102.1"/>
    </source>
</evidence>
<dbReference type="Ensembl" id="ENSAPOT00000019876.1">
    <property type="protein sequence ID" value="ENSAPOP00000012102.1"/>
    <property type="gene ID" value="ENSAPOG00000014753.1"/>
</dbReference>
<dbReference type="Ensembl" id="ENSAPOT00000019788.1">
    <property type="protein sequence ID" value="ENSAPOP00000029034.1"/>
    <property type="gene ID" value="ENSAPOG00000014660.1"/>
</dbReference>
<accession>A0A3Q1F850</accession>
<dbReference type="Proteomes" id="UP000257200">
    <property type="component" value="Unplaced"/>
</dbReference>
<proteinExistence type="predicted"/>
<reference evidence="1" key="1">
    <citation type="submission" date="2025-05" db="UniProtKB">
        <authorList>
            <consortium name="Ensembl"/>
        </authorList>
    </citation>
    <scope>IDENTIFICATION</scope>
</reference>
<dbReference type="STRING" id="80966.ENSAPOP00000012102"/>
<evidence type="ECO:0000313" key="2">
    <source>
        <dbReference type="Proteomes" id="UP000257200"/>
    </source>
</evidence>
<organism evidence="1 2">
    <name type="scientific">Acanthochromis polyacanthus</name>
    <name type="common">spiny chromis</name>
    <dbReference type="NCBI Taxonomy" id="80966"/>
    <lineage>
        <taxon>Eukaryota</taxon>
        <taxon>Metazoa</taxon>
        <taxon>Chordata</taxon>
        <taxon>Craniata</taxon>
        <taxon>Vertebrata</taxon>
        <taxon>Euteleostomi</taxon>
        <taxon>Actinopterygii</taxon>
        <taxon>Neopterygii</taxon>
        <taxon>Teleostei</taxon>
        <taxon>Neoteleostei</taxon>
        <taxon>Acanthomorphata</taxon>
        <taxon>Ovalentaria</taxon>
        <taxon>Pomacentridae</taxon>
        <taxon>Acanthochromis</taxon>
    </lineage>
</organism>